<reference evidence="9 10" key="1">
    <citation type="submission" date="2015-08" db="EMBL/GenBank/DDBJ databases">
        <title>Complete genome sequence of Rufibacter tibetensis strain 1351t, a radiation-resistant bacterium from tibet plateau.</title>
        <authorList>
            <person name="Dai J."/>
        </authorList>
    </citation>
    <scope>NUCLEOTIDE SEQUENCE [LARGE SCALE GENOMIC DNA]</scope>
    <source>
        <strain evidence="9 10">1351</strain>
    </source>
</reference>
<evidence type="ECO:0000313" key="9">
    <source>
        <dbReference type="EMBL" id="ALJ01097.1"/>
    </source>
</evidence>
<dbReference type="PANTHER" id="PTHR32024">
    <property type="entry name" value="TRK SYSTEM POTASSIUM UPTAKE PROTEIN TRKG-RELATED"/>
    <property type="match status" value="1"/>
</dbReference>
<keyword evidence="2" id="KW-0813">Transport</keyword>
<keyword evidence="4 8" id="KW-0812">Transmembrane</keyword>
<dbReference type="AlphaFoldDB" id="A0A0N7HX54"/>
<evidence type="ECO:0000256" key="2">
    <source>
        <dbReference type="ARBA" id="ARBA00022448"/>
    </source>
</evidence>
<feature type="transmembrane region" description="Helical" evidence="8">
    <location>
        <begin position="390"/>
        <end position="411"/>
    </location>
</feature>
<feature type="transmembrane region" description="Helical" evidence="8">
    <location>
        <begin position="91"/>
        <end position="110"/>
    </location>
</feature>
<gene>
    <name evidence="9" type="ORF">DC20_00975</name>
</gene>
<dbReference type="InterPro" id="IPR003445">
    <property type="entry name" value="Cat_transpt"/>
</dbReference>
<feature type="transmembrane region" description="Helical" evidence="8">
    <location>
        <begin position="569"/>
        <end position="589"/>
    </location>
</feature>
<dbReference type="PATRIC" id="fig|512763.3.peg.216"/>
<feature type="transmembrane region" description="Helical" evidence="8">
    <location>
        <begin position="269"/>
        <end position="291"/>
    </location>
</feature>
<dbReference type="EMBL" id="CP012643">
    <property type="protein sequence ID" value="ALJ01097.1"/>
    <property type="molecule type" value="Genomic_DNA"/>
</dbReference>
<evidence type="ECO:0000256" key="6">
    <source>
        <dbReference type="ARBA" id="ARBA00023065"/>
    </source>
</evidence>
<evidence type="ECO:0000256" key="1">
    <source>
        <dbReference type="ARBA" id="ARBA00004651"/>
    </source>
</evidence>
<evidence type="ECO:0000256" key="7">
    <source>
        <dbReference type="ARBA" id="ARBA00023136"/>
    </source>
</evidence>
<dbReference type="GO" id="GO:0005886">
    <property type="term" value="C:plasma membrane"/>
    <property type="evidence" value="ECO:0007669"/>
    <property type="project" value="UniProtKB-SubCell"/>
</dbReference>
<feature type="transmembrane region" description="Helical" evidence="8">
    <location>
        <begin position="23"/>
        <end position="44"/>
    </location>
</feature>
<feature type="transmembrane region" description="Helical" evidence="8">
    <location>
        <begin position="218"/>
        <end position="242"/>
    </location>
</feature>
<dbReference type="PANTHER" id="PTHR32024:SF1">
    <property type="entry name" value="KTR SYSTEM POTASSIUM UPTAKE PROTEIN B"/>
    <property type="match status" value="1"/>
</dbReference>
<dbReference type="Proteomes" id="UP000061382">
    <property type="component" value="Chromosome"/>
</dbReference>
<protein>
    <recommendedName>
        <fullName evidence="11">ATPase</fullName>
    </recommendedName>
</protein>
<keyword evidence="3" id="KW-1003">Cell membrane</keyword>
<accession>A0A0N7HX54</accession>
<dbReference type="GO" id="GO:0008324">
    <property type="term" value="F:monoatomic cation transmembrane transporter activity"/>
    <property type="evidence" value="ECO:0007669"/>
    <property type="project" value="InterPro"/>
</dbReference>
<keyword evidence="6" id="KW-0406">Ion transport</keyword>
<evidence type="ECO:0000256" key="4">
    <source>
        <dbReference type="ARBA" id="ARBA00022692"/>
    </source>
</evidence>
<dbReference type="STRING" id="512763.DC20_00975"/>
<evidence type="ECO:0000256" key="3">
    <source>
        <dbReference type="ARBA" id="ARBA00022475"/>
    </source>
</evidence>
<dbReference type="Pfam" id="PF02386">
    <property type="entry name" value="TrkH"/>
    <property type="match status" value="1"/>
</dbReference>
<name>A0A0N7HX54_9BACT</name>
<feature type="transmembrane region" description="Helical" evidence="8">
    <location>
        <begin position="157"/>
        <end position="177"/>
    </location>
</feature>
<keyword evidence="7 8" id="KW-0472">Membrane</keyword>
<feature type="transmembrane region" description="Helical" evidence="8">
    <location>
        <begin position="446"/>
        <end position="464"/>
    </location>
</feature>
<evidence type="ECO:0008006" key="11">
    <source>
        <dbReference type="Google" id="ProtNLM"/>
    </source>
</evidence>
<feature type="transmembrane region" description="Helical" evidence="8">
    <location>
        <begin position="303"/>
        <end position="327"/>
    </location>
</feature>
<feature type="transmembrane region" description="Helical" evidence="8">
    <location>
        <begin position="470"/>
        <end position="490"/>
    </location>
</feature>
<feature type="transmembrane region" description="Helical" evidence="8">
    <location>
        <begin position="60"/>
        <end position="79"/>
    </location>
</feature>
<sequence length="607" mass="67135">MNQKRNKFPVTPLQAAFQQTPRVVAFVDTLLLYLSSFGLVVFLYDIGFKNEIVEPRFLHYFYHVFFLTVLTCLAVRSLILIRDGVRRPSLIFEGLLLFFMLLGVVSRFLLQNQMTSSSTLLRFFDSEQPIYFVIFYVFFIEVSKKTLLFYRSTVQPALVFVLSFVFLVAVGTFLLLLPQATYSGISFIDALFTATSAVCVTGLITLDTATVFTPTGKVMILILIQVGGLGIMTFASFFGIFFQGSSLKSSLFMKDWLNEDNLGQITKTLFRIVSFTLGFELLGAIFIYASLQGIPVEILPDKFSFAIFHAVSAFCNAGFSTLSLGLFDPMVRYNYHLQIIIAILVIIGGLGFPIVFNLARYVRYKVLDAIDRMTPGIPIKHTPRLLNVNTLIVTITSSILLVVGMVVYFLLEYNNTLAEHGMWGKVVGAFFGSVTPRTAGFNTVDMAALTAPTVLLYLLLMWIGASPASVGGGIKTTTFAVAILNILSLARGKDRVEVFRREIGNESVDKAFAIIILSLLVIGVAVFTITIFDPQMELAAVAFECFSGFSTVGLSVGITALLSAPSKVVLILTMFLGRVGTLTLIVGLLRKVSTLRYRYPKETIIIT</sequence>
<dbReference type="RefSeq" id="WP_071885526.1">
    <property type="nucleotide sequence ID" value="NZ_CP012643.1"/>
</dbReference>
<dbReference type="KEGG" id="rti:DC20_00975"/>
<feature type="transmembrane region" description="Helical" evidence="8">
    <location>
        <begin position="339"/>
        <end position="359"/>
    </location>
</feature>
<keyword evidence="10" id="KW-1185">Reference proteome</keyword>
<feature type="transmembrane region" description="Helical" evidence="8">
    <location>
        <begin position="538"/>
        <end position="562"/>
    </location>
</feature>
<evidence type="ECO:0000313" key="10">
    <source>
        <dbReference type="Proteomes" id="UP000061382"/>
    </source>
</evidence>
<comment type="subcellular location">
    <subcellularLocation>
        <location evidence="1">Cell membrane</location>
        <topology evidence="1">Multi-pass membrane protein</topology>
    </subcellularLocation>
</comment>
<evidence type="ECO:0000256" key="8">
    <source>
        <dbReference type="SAM" id="Phobius"/>
    </source>
</evidence>
<feature type="transmembrane region" description="Helical" evidence="8">
    <location>
        <begin position="183"/>
        <end position="206"/>
    </location>
</feature>
<proteinExistence type="predicted"/>
<feature type="transmembrane region" description="Helical" evidence="8">
    <location>
        <begin position="511"/>
        <end position="532"/>
    </location>
</feature>
<feature type="transmembrane region" description="Helical" evidence="8">
    <location>
        <begin position="130"/>
        <end position="150"/>
    </location>
</feature>
<dbReference type="GO" id="GO:0030001">
    <property type="term" value="P:metal ion transport"/>
    <property type="evidence" value="ECO:0007669"/>
    <property type="project" value="UniProtKB-ARBA"/>
</dbReference>
<organism evidence="9 10">
    <name type="scientific">Rufibacter tibetensis</name>
    <dbReference type="NCBI Taxonomy" id="512763"/>
    <lineage>
        <taxon>Bacteria</taxon>
        <taxon>Pseudomonadati</taxon>
        <taxon>Bacteroidota</taxon>
        <taxon>Cytophagia</taxon>
        <taxon>Cytophagales</taxon>
        <taxon>Hymenobacteraceae</taxon>
        <taxon>Rufibacter</taxon>
    </lineage>
</organism>
<evidence type="ECO:0000256" key="5">
    <source>
        <dbReference type="ARBA" id="ARBA00022989"/>
    </source>
</evidence>
<keyword evidence="5 8" id="KW-1133">Transmembrane helix</keyword>